<dbReference type="AlphaFoldDB" id="A0A4P7BZV1"/>
<protein>
    <submittedName>
        <fullName evidence="2">Uncharacterized protein</fullName>
    </submittedName>
</protein>
<gene>
    <name evidence="2" type="ORF">E3U44_10445</name>
</gene>
<feature type="region of interest" description="Disordered" evidence="1">
    <location>
        <begin position="45"/>
        <end position="66"/>
    </location>
</feature>
<dbReference type="EMBL" id="CP038033">
    <property type="protein sequence ID" value="QBQ54887.1"/>
    <property type="molecule type" value="Genomic_DNA"/>
</dbReference>
<dbReference type="Proteomes" id="UP000294325">
    <property type="component" value="Chromosome"/>
</dbReference>
<evidence type="ECO:0000313" key="2">
    <source>
        <dbReference type="EMBL" id="QBQ54887.1"/>
    </source>
</evidence>
<dbReference type="KEGG" id="nwr:E3U44_10445"/>
<evidence type="ECO:0000256" key="1">
    <source>
        <dbReference type="SAM" id="MobiDB-lite"/>
    </source>
</evidence>
<sequence>MDVRRSPSDDAKHSGDWGARADEALFQRQIRATICLLTEPRVGRTRSQSVWSGKDPKAKVNPSPRTAEKREFVARIRFCRNTIEISHNETPISALGHGNRMSCPGVVSKQEALPVDSF</sequence>
<accession>A0A4P7BZV1</accession>
<name>A0A4P7BZV1_9GAMM</name>
<keyword evidence="3" id="KW-1185">Reference proteome</keyword>
<evidence type="ECO:0000313" key="3">
    <source>
        <dbReference type="Proteomes" id="UP000294325"/>
    </source>
</evidence>
<reference evidence="2 3" key="1">
    <citation type="submission" date="2019-03" db="EMBL/GenBank/DDBJ databases">
        <title>The genome sequence of Nitrosococcus wardiae strain D1FHST reveals the archetypal metabolic capacity of ammonia-oxidizing Gammaproteobacteria.</title>
        <authorList>
            <person name="Wang L."/>
            <person name="Lim C.K."/>
            <person name="Hanson T.E."/>
            <person name="Dang H."/>
            <person name="Klotz M.G."/>
        </authorList>
    </citation>
    <scope>NUCLEOTIDE SEQUENCE [LARGE SCALE GENOMIC DNA]</scope>
    <source>
        <strain evidence="2 3">D1FHS</strain>
    </source>
</reference>
<organism evidence="2 3">
    <name type="scientific">Nitrosococcus wardiae</name>
    <dbReference type="NCBI Taxonomy" id="1814290"/>
    <lineage>
        <taxon>Bacteria</taxon>
        <taxon>Pseudomonadati</taxon>
        <taxon>Pseudomonadota</taxon>
        <taxon>Gammaproteobacteria</taxon>
        <taxon>Chromatiales</taxon>
        <taxon>Chromatiaceae</taxon>
        <taxon>Nitrosococcus</taxon>
    </lineage>
</organism>
<proteinExistence type="predicted"/>